<proteinExistence type="predicted"/>
<dbReference type="InterPro" id="IPR038765">
    <property type="entry name" value="Papain-like_cys_pep_sf"/>
</dbReference>
<sequence length="179" mass="20603">MDNHELDGILSSLLGDYFGGVYASDQLSTVPKNIRLPAYFVVNTHPVHLPGEHWLALAVEQNGLGTFFDSYGLSPEFKYYPENILNFLTERCSRIQYQDCQLQSFASDRCGQHCVFFLCHKACGLSLKQILSKYHKNVDKNDAMVYHFVKKFSNCIKRHDVYFTQVNCTLEMFKECHGL</sequence>
<reference evidence="1" key="1">
    <citation type="submission" date="2016-05" db="EMBL/GenBank/DDBJ databases">
        <authorList>
            <person name="Lavstsen T."/>
            <person name="Jespersen J.S."/>
        </authorList>
    </citation>
    <scope>NUCLEOTIDE SEQUENCE</scope>
    <source>
        <tissue evidence="1">Brain</tissue>
    </source>
</reference>
<dbReference type="SUPFAM" id="SSF54001">
    <property type="entry name" value="Cysteine proteinases"/>
    <property type="match status" value="1"/>
</dbReference>
<name>A0A1A8C6A0_NOTKA</name>
<dbReference type="Gene3D" id="3.40.395.10">
    <property type="entry name" value="Adenoviral Proteinase, Chain A"/>
    <property type="match status" value="1"/>
</dbReference>
<accession>A0A1A8C6A0</accession>
<dbReference type="AlphaFoldDB" id="A0A1A8C6A0"/>
<reference evidence="1" key="2">
    <citation type="submission" date="2016-06" db="EMBL/GenBank/DDBJ databases">
        <title>The genome of a short-lived fish provides insights into sex chromosome evolution and the genetic control of aging.</title>
        <authorList>
            <person name="Reichwald K."/>
            <person name="Felder M."/>
            <person name="Petzold A."/>
            <person name="Koch P."/>
            <person name="Groth M."/>
            <person name="Platzer M."/>
        </authorList>
    </citation>
    <scope>NUCLEOTIDE SEQUENCE</scope>
    <source>
        <tissue evidence="1">Brain</tissue>
    </source>
</reference>
<gene>
    <name evidence="1" type="primary">LOTGIDRAFT_175928</name>
</gene>
<dbReference type="EMBL" id="HADZ01010410">
    <property type="protein sequence ID" value="SBP74351.1"/>
    <property type="molecule type" value="Transcribed_RNA"/>
</dbReference>
<protein>
    <submittedName>
        <fullName evidence="1">Uncharacterized protein</fullName>
    </submittedName>
</protein>
<organism evidence="1">
    <name type="scientific">Nothobranchius kadleci</name>
    <name type="common">African annual killifish</name>
    <dbReference type="NCBI Taxonomy" id="1051664"/>
    <lineage>
        <taxon>Eukaryota</taxon>
        <taxon>Metazoa</taxon>
        <taxon>Chordata</taxon>
        <taxon>Craniata</taxon>
        <taxon>Vertebrata</taxon>
        <taxon>Euteleostomi</taxon>
        <taxon>Actinopterygii</taxon>
        <taxon>Neopterygii</taxon>
        <taxon>Teleostei</taxon>
        <taxon>Neoteleostei</taxon>
        <taxon>Acanthomorphata</taxon>
        <taxon>Ovalentaria</taxon>
        <taxon>Atherinomorphae</taxon>
        <taxon>Cyprinodontiformes</taxon>
        <taxon>Nothobranchiidae</taxon>
        <taxon>Nothobranchius</taxon>
    </lineage>
</organism>
<evidence type="ECO:0000313" key="1">
    <source>
        <dbReference type="EMBL" id="SBP74351.1"/>
    </source>
</evidence>